<dbReference type="Pfam" id="PF01381">
    <property type="entry name" value="HTH_3"/>
    <property type="match status" value="1"/>
</dbReference>
<dbReference type="SMART" id="SM00530">
    <property type="entry name" value="HTH_XRE"/>
    <property type="match status" value="1"/>
</dbReference>
<sequence length="492" mass="57217">MQRDTHYIKTVFGLKLRELRQDKKWSLQDLSRHTGLSKSYLNEIEKGKKYPKPEKINLLSQALQVDFDDLVSTKLGKNLQDILEITQSAFFREIPLELFGISRSSLVSILSDAPTKVSAFIHALISISRHHNLSQEQFYFAVLGSYQELHGNYFPDLEQYAKEFVQEHPQCGTGPLQEEALLEVLEKKFALRVETKELTRYGASPKLRSLYVPEVRKLMLSHLLDKSQRLFILAKEVGFQLMGLKERPTTYSWLDFKNFEELLNNHRASYFAGAVLIDKKRLSYKIKELLDSPQFSPKDLETLMREFSTSPETFYYRLTNILPHELGLKDLFYLCFTKKKDSEVIEIIKELHMSRPQAPHRNHIQEHYCRRWIAVDNLLRLEEQSTLSGAQISHYRDSGQSYLVFSTSERNPFSEGTNRSYCLGLHLNSQSIKKLRIARSENLLERSVGVTCQSCGILDCKVRQAPPVRLEKQHQRERMLQAIDTLRREALS</sequence>
<dbReference type="PANTHER" id="PTHR46797:SF1">
    <property type="entry name" value="METHYLPHOSPHONATE SYNTHASE"/>
    <property type="match status" value="1"/>
</dbReference>
<dbReference type="PROSITE" id="PS50943">
    <property type="entry name" value="HTH_CROC1"/>
    <property type="match status" value="1"/>
</dbReference>
<dbReference type="InterPro" id="IPR050807">
    <property type="entry name" value="TransReg_Diox_bact_type"/>
</dbReference>
<reference evidence="4" key="1">
    <citation type="submission" date="2020-11" db="EMBL/GenBank/DDBJ databases">
        <title>Genome seq and assembly of Planobacterium sp.</title>
        <authorList>
            <person name="Chhetri G."/>
        </authorList>
    </citation>
    <scope>NUCLEOTIDE SEQUENCE</scope>
    <source>
        <strain evidence="4">GCR5</strain>
    </source>
</reference>
<dbReference type="CDD" id="cd00093">
    <property type="entry name" value="HTH_XRE"/>
    <property type="match status" value="1"/>
</dbReference>
<dbReference type="RefSeq" id="WP_194739200.1">
    <property type="nucleotide sequence ID" value="NZ_JADKYY010000005.1"/>
</dbReference>
<evidence type="ECO:0000256" key="2">
    <source>
        <dbReference type="ARBA" id="ARBA00023125"/>
    </source>
</evidence>
<gene>
    <name evidence="4" type="ORF">IC612_05605</name>
</gene>
<dbReference type="InterPro" id="IPR001387">
    <property type="entry name" value="Cro/C1-type_HTH"/>
</dbReference>
<comment type="caution">
    <text evidence="4">The sequence shown here is derived from an EMBL/GenBank/DDBJ whole genome shotgun (WGS) entry which is preliminary data.</text>
</comment>
<dbReference type="AlphaFoldDB" id="A0A930YVW2"/>
<protein>
    <submittedName>
        <fullName evidence="4">Helix-turn-helix domain-containing protein</fullName>
    </submittedName>
</protein>
<dbReference type="GO" id="GO:0003677">
    <property type="term" value="F:DNA binding"/>
    <property type="evidence" value="ECO:0007669"/>
    <property type="project" value="UniProtKB-KW"/>
</dbReference>
<organism evidence="4 5">
    <name type="scientific">Planobacterium oryzisoli</name>
    <dbReference type="NCBI Taxonomy" id="2771435"/>
    <lineage>
        <taxon>Bacteria</taxon>
        <taxon>Pseudomonadati</taxon>
        <taxon>Bacteroidota</taxon>
        <taxon>Flavobacteriia</taxon>
        <taxon>Flavobacteriales</taxon>
        <taxon>Weeksellaceae</taxon>
        <taxon>Chryseobacterium group</taxon>
        <taxon>Chryseobacterium</taxon>
    </lineage>
</organism>
<dbReference type="Proteomes" id="UP000694480">
    <property type="component" value="Unassembled WGS sequence"/>
</dbReference>
<feature type="domain" description="HTH cro/C1-type" evidence="3">
    <location>
        <begin position="16"/>
        <end position="70"/>
    </location>
</feature>
<keyword evidence="2" id="KW-0238">DNA-binding</keyword>
<dbReference type="PANTHER" id="PTHR46797">
    <property type="entry name" value="HTH-TYPE TRANSCRIPTIONAL REGULATOR"/>
    <property type="match status" value="1"/>
</dbReference>
<dbReference type="SUPFAM" id="SSF47413">
    <property type="entry name" value="lambda repressor-like DNA-binding domains"/>
    <property type="match status" value="1"/>
</dbReference>
<dbReference type="InterPro" id="IPR010982">
    <property type="entry name" value="Lambda_DNA-bd_dom_sf"/>
</dbReference>
<evidence type="ECO:0000259" key="3">
    <source>
        <dbReference type="PROSITE" id="PS50943"/>
    </source>
</evidence>
<dbReference type="GO" id="GO:0003700">
    <property type="term" value="F:DNA-binding transcription factor activity"/>
    <property type="evidence" value="ECO:0007669"/>
    <property type="project" value="TreeGrafter"/>
</dbReference>
<dbReference type="GO" id="GO:0005829">
    <property type="term" value="C:cytosol"/>
    <property type="evidence" value="ECO:0007669"/>
    <property type="project" value="TreeGrafter"/>
</dbReference>
<dbReference type="EMBL" id="JADKYY010000005">
    <property type="protein sequence ID" value="MBF5027270.1"/>
    <property type="molecule type" value="Genomic_DNA"/>
</dbReference>
<evidence type="ECO:0000313" key="5">
    <source>
        <dbReference type="Proteomes" id="UP000694480"/>
    </source>
</evidence>
<name>A0A930YVW2_9FLAO</name>
<evidence type="ECO:0000313" key="4">
    <source>
        <dbReference type="EMBL" id="MBF5027270.1"/>
    </source>
</evidence>
<proteinExistence type="inferred from homology"/>
<accession>A0A930YVW2</accession>
<comment type="similarity">
    <text evidence="1">Belongs to the short-chain fatty acyl-CoA assimilation regulator (ScfR) family.</text>
</comment>
<dbReference type="InterPro" id="IPR010359">
    <property type="entry name" value="IrrE_HExxH"/>
</dbReference>
<evidence type="ECO:0000256" key="1">
    <source>
        <dbReference type="ARBA" id="ARBA00007227"/>
    </source>
</evidence>
<keyword evidence="5" id="KW-1185">Reference proteome</keyword>
<dbReference type="Gene3D" id="1.10.260.40">
    <property type="entry name" value="lambda repressor-like DNA-binding domains"/>
    <property type="match status" value="1"/>
</dbReference>
<dbReference type="Pfam" id="PF06114">
    <property type="entry name" value="Peptidase_M78"/>
    <property type="match status" value="1"/>
</dbReference>